<accession>A0ACC7MJ68</accession>
<proteinExistence type="predicted"/>
<name>A0ACC7MJ68_9BURK</name>
<evidence type="ECO:0000313" key="1">
    <source>
        <dbReference type="EMBL" id="MFJ1471344.1"/>
    </source>
</evidence>
<protein>
    <submittedName>
        <fullName evidence="1">Cysteine-rich CWC family protein</fullName>
    </submittedName>
</protein>
<dbReference type="Proteomes" id="UP001168096">
    <property type="component" value="Unassembled WGS sequence"/>
</dbReference>
<reference evidence="1" key="1">
    <citation type="submission" date="2024-11" db="EMBL/GenBank/DDBJ databases">
        <title>Description of Massilia orientalis sp. nov., isolated from rhizosphere soil of Ageratina adenophora.</title>
        <authorList>
            <person name="Wang Y."/>
        </authorList>
    </citation>
    <scope>NUCLEOTIDE SEQUENCE</scope>
    <source>
        <strain evidence="1">YIM B02787</strain>
    </source>
</reference>
<sequence>MSTCSQCGAEFGCAMADGTDGAPCWCTKLPPVVPLPVPGTAAGCWCPACLEQHIAQQTDKAPGT</sequence>
<keyword evidence="2" id="KW-1185">Reference proteome</keyword>
<dbReference type="EMBL" id="JASNRB020000021">
    <property type="protein sequence ID" value="MFJ1471344.1"/>
    <property type="molecule type" value="Genomic_DNA"/>
</dbReference>
<gene>
    <name evidence="1" type="ORF">QPK29_026785</name>
</gene>
<evidence type="ECO:0000313" key="2">
    <source>
        <dbReference type="Proteomes" id="UP001168096"/>
    </source>
</evidence>
<comment type="caution">
    <text evidence="1">The sequence shown here is derived from an EMBL/GenBank/DDBJ whole genome shotgun (WGS) entry which is preliminary data.</text>
</comment>
<organism evidence="1 2">
    <name type="scientific">Massilia orientalis</name>
    <dbReference type="NCBI Taxonomy" id="3050128"/>
    <lineage>
        <taxon>Bacteria</taxon>
        <taxon>Pseudomonadati</taxon>
        <taxon>Pseudomonadota</taxon>
        <taxon>Betaproteobacteria</taxon>
        <taxon>Burkholderiales</taxon>
        <taxon>Oxalobacteraceae</taxon>
        <taxon>Telluria group</taxon>
        <taxon>Massilia</taxon>
    </lineage>
</organism>